<dbReference type="PIRSF" id="PIRSF006205">
    <property type="entry name" value="Dxp_reductismrs"/>
    <property type="match status" value="1"/>
</dbReference>
<dbReference type="AlphaFoldDB" id="A0A8J7M5Z8"/>
<dbReference type="PANTHER" id="PTHR30525:SF0">
    <property type="entry name" value="1-DEOXY-D-XYLULOSE 5-PHOSPHATE REDUCTOISOMERASE, CHLOROPLASTIC"/>
    <property type="match status" value="1"/>
</dbReference>
<comment type="catalytic activity">
    <reaction evidence="8">
        <text>2-C-methyl-D-erythritol 4-phosphate + NADP(+) = 1-deoxy-D-xylulose 5-phosphate + NADPH + H(+)</text>
        <dbReference type="Rhea" id="RHEA:13717"/>
        <dbReference type="ChEBI" id="CHEBI:15378"/>
        <dbReference type="ChEBI" id="CHEBI:57783"/>
        <dbReference type="ChEBI" id="CHEBI:57792"/>
        <dbReference type="ChEBI" id="CHEBI:58262"/>
        <dbReference type="ChEBI" id="CHEBI:58349"/>
        <dbReference type="EC" id="1.1.1.267"/>
    </reaction>
    <physiologicalReaction direction="right-to-left" evidence="8">
        <dbReference type="Rhea" id="RHEA:13719"/>
    </physiologicalReaction>
</comment>
<feature type="binding site" evidence="9">
    <location>
        <position position="178"/>
    </location>
    <ligand>
        <name>1-deoxy-D-xylulose 5-phosphate</name>
        <dbReference type="ChEBI" id="CHEBI:57792"/>
    </ligand>
</feature>
<feature type="binding site" evidence="9">
    <location>
        <position position="214"/>
    </location>
    <ligand>
        <name>1-deoxy-D-xylulose 5-phosphate</name>
        <dbReference type="ChEBI" id="CHEBI:57792"/>
    </ligand>
</feature>
<dbReference type="FunFam" id="3.40.50.720:FF:000045">
    <property type="entry name" value="1-deoxy-D-xylulose 5-phosphate reductoisomerase"/>
    <property type="match status" value="1"/>
</dbReference>
<evidence type="ECO:0000256" key="3">
    <source>
        <dbReference type="ARBA" id="ARBA00022723"/>
    </source>
</evidence>
<feature type="domain" description="1-deoxy-D-xylulose 5-phosphate reductoisomerase C-terminal" evidence="11">
    <location>
        <begin position="148"/>
        <end position="231"/>
    </location>
</feature>
<feature type="binding site" evidence="9">
    <location>
        <position position="223"/>
    </location>
    <ligand>
        <name>Mn(2+)</name>
        <dbReference type="ChEBI" id="CHEBI:29035"/>
    </ligand>
</feature>
<evidence type="ECO:0000259" key="12">
    <source>
        <dbReference type="Pfam" id="PF13288"/>
    </source>
</evidence>
<feature type="binding site" evidence="9">
    <location>
        <position position="17"/>
    </location>
    <ligand>
        <name>NADPH</name>
        <dbReference type="ChEBI" id="CHEBI:57783"/>
    </ligand>
</feature>
<evidence type="ECO:0000256" key="8">
    <source>
        <dbReference type="ARBA" id="ARBA00048543"/>
    </source>
</evidence>
<evidence type="ECO:0000256" key="4">
    <source>
        <dbReference type="ARBA" id="ARBA00022857"/>
    </source>
</evidence>
<feature type="binding site" evidence="9">
    <location>
        <position position="126"/>
    </location>
    <ligand>
        <name>NADPH</name>
        <dbReference type="ChEBI" id="CHEBI:57783"/>
    </ligand>
</feature>
<dbReference type="Pfam" id="PF13288">
    <property type="entry name" value="DXPR_C"/>
    <property type="match status" value="1"/>
</dbReference>
<feature type="binding site" evidence="9">
    <location>
        <position position="154"/>
    </location>
    <ligand>
        <name>1-deoxy-D-xylulose 5-phosphate</name>
        <dbReference type="ChEBI" id="CHEBI:57792"/>
    </ligand>
</feature>
<organism evidence="13 14">
    <name type="scientific">Thermohalobaculum xanthum</name>
    <dbReference type="NCBI Taxonomy" id="2753746"/>
    <lineage>
        <taxon>Bacteria</taxon>
        <taxon>Pseudomonadati</taxon>
        <taxon>Pseudomonadota</taxon>
        <taxon>Alphaproteobacteria</taxon>
        <taxon>Rhodobacterales</taxon>
        <taxon>Paracoccaceae</taxon>
        <taxon>Thermohalobaculum</taxon>
    </lineage>
</organism>
<sequence length="391" mass="40743">MMAERKRISILGVTGSIGRNTVSVMESLGVERFETVAVTGNGNIAGLAGAARALGAQVAVTADPSRLADLRAALAGSGIEAAAGGDALTEAASRPADWVMSAIVGAAGLAPTLAAARTGATIALANKECLVAAGSVFLAEIARSGARLLPVDSEHNAIFQCIAAERDCPIERLILTASGGPFRNHTRAQMAAVTVAEAVAHPNWSMGARISIDSASMFNKALEMIEASHLFEVTPDQIEVIVHPQSIIHSMVGFRDGSILAHLGPPDMRVAIGHALTWPERAALPVDRLDFARLGRLDFQEPDEERFPSLALARRAMADGGVAGCVLNGAHEVALDAFIAGQIGFLDMAGLVAQTMDRLDDLPVAHDLEDVFAADAAARRVGRELVGRFAA</sequence>
<dbReference type="GO" id="GO:0030145">
    <property type="term" value="F:manganese ion binding"/>
    <property type="evidence" value="ECO:0007669"/>
    <property type="project" value="TreeGrafter"/>
</dbReference>
<keyword evidence="14" id="KW-1185">Reference proteome</keyword>
<dbReference type="InterPro" id="IPR013644">
    <property type="entry name" value="DXP_reductoisomerase_C"/>
</dbReference>
<dbReference type="HAMAP" id="MF_00183">
    <property type="entry name" value="DXP_reductoisom"/>
    <property type="match status" value="1"/>
</dbReference>
<keyword evidence="4 9" id="KW-0521">NADP</keyword>
<evidence type="ECO:0000256" key="5">
    <source>
        <dbReference type="ARBA" id="ARBA00023002"/>
    </source>
</evidence>
<dbReference type="PANTHER" id="PTHR30525">
    <property type="entry name" value="1-DEOXY-D-XYLULOSE 5-PHOSPHATE REDUCTOISOMERASE"/>
    <property type="match status" value="1"/>
</dbReference>
<dbReference type="GO" id="GO:0070402">
    <property type="term" value="F:NADPH binding"/>
    <property type="evidence" value="ECO:0007669"/>
    <property type="project" value="InterPro"/>
</dbReference>
<dbReference type="Pfam" id="PF02670">
    <property type="entry name" value="DXP_reductoisom"/>
    <property type="match status" value="1"/>
</dbReference>
<keyword evidence="9" id="KW-0460">Magnesium</keyword>
<evidence type="ECO:0000256" key="6">
    <source>
        <dbReference type="ARBA" id="ARBA00023211"/>
    </source>
</evidence>
<feature type="binding site" evidence="9">
    <location>
        <position position="219"/>
    </location>
    <ligand>
        <name>1-deoxy-D-xylulose 5-phosphate</name>
        <dbReference type="ChEBI" id="CHEBI:57792"/>
    </ligand>
</feature>
<dbReference type="InterPro" id="IPR013512">
    <property type="entry name" value="DXP_reductoisomerase_N"/>
</dbReference>
<feature type="binding site" evidence="9">
    <location>
        <position position="128"/>
    </location>
    <ligand>
        <name>NADPH</name>
        <dbReference type="ChEBI" id="CHEBI:57783"/>
    </ligand>
</feature>
<dbReference type="NCBIfam" id="TIGR00243">
    <property type="entry name" value="Dxr"/>
    <property type="match status" value="1"/>
</dbReference>
<keyword evidence="6 9" id="KW-0464">Manganese</keyword>
<dbReference type="Gene3D" id="1.10.1740.10">
    <property type="match status" value="1"/>
</dbReference>
<dbReference type="SUPFAM" id="SSF51735">
    <property type="entry name" value="NAD(P)-binding Rossmann-fold domains"/>
    <property type="match status" value="1"/>
</dbReference>
<feature type="domain" description="DXP reductoisomerase C-terminal" evidence="12">
    <location>
        <begin position="263"/>
        <end position="380"/>
    </location>
</feature>
<comment type="cofactor">
    <cofactor evidence="9">
        <name>Mg(2+)</name>
        <dbReference type="ChEBI" id="CHEBI:18420"/>
    </cofactor>
    <cofactor evidence="9">
        <name>Mn(2+)</name>
        <dbReference type="ChEBI" id="CHEBI:29035"/>
    </cofactor>
</comment>
<dbReference type="Proteomes" id="UP000655420">
    <property type="component" value="Unassembled WGS sequence"/>
</dbReference>
<keyword evidence="3 9" id="KW-0479">Metal-binding</keyword>
<name>A0A8J7M5Z8_9RHOB</name>
<comment type="caution">
    <text evidence="9">Lacks conserved residue(s) required for the propagation of feature annotation.</text>
</comment>
<evidence type="ECO:0000256" key="7">
    <source>
        <dbReference type="ARBA" id="ARBA00023229"/>
    </source>
</evidence>
<feature type="binding site" evidence="9">
    <location>
        <position position="14"/>
    </location>
    <ligand>
        <name>NADPH</name>
        <dbReference type="ChEBI" id="CHEBI:57783"/>
    </ligand>
</feature>
<gene>
    <name evidence="9" type="primary">dxr</name>
    <name evidence="13" type="ORF">H0I76_06490</name>
</gene>
<evidence type="ECO:0000256" key="2">
    <source>
        <dbReference type="ARBA" id="ARBA00006825"/>
    </source>
</evidence>
<comment type="caution">
    <text evidence="13">The sequence shown here is derived from an EMBL/GenBank/DDBJ whole genome shotgun (WGS) entry which is preliminary data.</text>
</comment>
<evidence type="ECO:0000259" key="10">
    <source>
        <dbReference type="Pfam" id="PF02670"/>
    </source>
</evidence>
<feature type="binding site" evidence="9">
    <location>
        <position position="223"/>
    </location>
    <ligand>
        <name>1-deoxy-D-xylulose 5-phosphate</name>
        <dbReference type="ChEBI" id="CHEBI:57792"/>
    </ligand>
</feature>
<keyword evidence="5 9" id="KW-0560">Oxidoreductase</keyword>
<feature type="binding site" evidence="9">
    <location>
        <position position="154"/>
    </location>
    <ligand>
        <name>Mn(2+)</name>
        <dbReference type="ChEBI" id="CHEBI:29035"/>
    </ligand>
</feature>
<feature type="binding site" evidence="9">
    <location>
        <position position="15"/>
    </location>
    <ligand>
        <name>NADPH</name>
        <dbReference type="ChEBI" id="CHEBI:57783"/>
    </ligand>
</feature>
<dbReference type="SUPFAM" id="SSF55347">
    <property type="entry name" value="Glyceraldehyde-3-phosphate dehydrogenase-like, C-terminal domain"/>
    <property type="match status" value="1"/>
</dbReference>
<comment type="function">
    <text evidence="9">Catalyzes the NADPH-dependent rearrangement and reduction of 1-deoxy-D-xylulose-5-phosphate (DXP) to 2-C-methyl-D-erythritol 4-phosphate (MEP).</text>
</comment>
<comment type="pathway">
    <text evidence="1 9">Isoprenoid biosynthesis; isopentenyl diphosphate biosynthesis via DXP pathway; isopentenyl diphosphate from 1-deoxy-D-xylulose 5-phosphate: step 1/6.</text>
</comment>
<dbReference type="InterPro" id="IPR036169">
    <property type="entry name" value="DXPR_C_sf"/>
</dbReference>
<comment type="similarity">
    <text evidence="2 9">Belongs to the DXR family.</text>
</comment>
<feature type="binding site" evidence="9">
    <location>
        <position position="153"/>
    </location>
    <ligand>
        <name>1-deoxy-D-xylulose 5-phosphate</name>
        <dbReference type="ChEBI" id="CHEBI:57792"/>
    </ligand>
</feature>
<evidence type="ECO:0000259" key="11">
    <source>
        <dbReference type="Pfam" id="PF08436"/>
    </source>
</evidence>
<dbReference type="InterPro" id="IPR026877">
    <property type="entry name" value="DXPR_C"/>
</dbReference>
<dbReference type="UniPathway" id="UPA00056">
    <property type="reaction ID" value="UER00092"/>
</dbReference>
<feature type="binding site" evidence="9">
    <location>
        <position position="127"/>
    </location>
    <ligand>
        <name>1-deoxy-D-xylulose 5-phosphate</name>
        <dbReference type="ChEBI" id="CHEBI:57792"/>
    </ligand>
</feature>
<dbReference type="EMBL" id="JAEHHL010000002">
    <property type="protein sequence ID" value="MBK0398830.1"/>
    <property type="molecule type" value="Genomic_DNA"/>
</dbReference>
<dbReference type="EC" id="1.1.1.267" evidence="9"/>
<dbReference type="SUPFAM" id="SSF69055">
    <property type="entry name" value="1-deoxy-D-xylulose-5-phosphate reductoisomerase, C-terminal domain"/>
    <property type="match status" value="1"/>
</dbReference>
<feature type="binding site" evidence="9">
    <location>
        <position position="207"/>
    </location>
    <ligand>
        <name>NADPH</name>
        <dbReference type="ChEBI" id="CHEBI:57783"/>
    </ligand>
</feature>
<evidence type="ECO:0000313" key="14">
    <source>
        <dbReference type="Proteomes" id="UP000655420"/>
    </source>
</evidence>
<reference evidence="13" key="1">
    <citation type="submission" date="2020-12" db="EMBL/GenBank/DDBJ databases">
        <title>Bacterial taxonomy.</title>
        <authorList>
            <person name="Pan X."/>
        </authorList>
    </citation>
    <scope>NUCLEOTIDE SEQUENCE</scope>
    <source>
        <strain evidence="13">M0105</strain>
    </source>
</reference>
<evidence type="ECO:0000256" key="1">
    <source>
        <dbReference type="ARBA" id="ARBA00005094"/>
    </source>
</evidence>
<dbReference type="Gene3D" id="3.40.50.720">
    <property type="entry name" value="NAD(P)-binding Rossmann-like Domain"/>
    <property type="match status" value="1"/>
</dbReference>
<dbReference type="InterPro" id="IPR003821">
    <property type="entry name" value="DXP_reductoisomerase"/>
</dbReference>
<evidence type="ECO:0000256" key="9">
    <source>
        <dbReference type="HAMAP-Rule" id="MF_00183"/>
    </source>
</evidence>
<dbReference type="GO" id="GO:0051484">
    <property type="term" value="P:isopentenyl diphosphate biosynthetic process, methylerythritol 4-phosphate pathway involved in terpenoid biosynthetic process"/>
    <property type="evidence" value="ECO:0007669"/>
    <property type="project" value="TreeGrafter"/>
</dbReference>
<protein>
    <recommendedName>
        <fullName evidence="9">1-deoxy-D-xylulose 5-phosphate reductoisomerase</fullName>
        <shortName evidence="9">DXP reductoisomerase</shortName>
        <ecNumber evidence="9">1.1.1.267</ecNumber>
    </recommendedName>
    <alternativeName>
        <fullName evidence="9">1-deoxyxylulose-5-phosphate reductoisomerase</fullName>
    </alternativeName>
    <alternativeName>
        <fullName evidence="9">2-C-methyl-D-erythritol 4-phosphate synthase</fullName>
    </alternativeName>
</protein>
<accession>A0A8J7M5Z8</accession>
<feature type="binding site" evidence="9">
    <location>
        <position position="16"/>
    </location>
    <ligand>
        <name>NADPH</name>
        <dbReference type="ChEBI" id="CHEBI:57783"/>
    </ligand>
</feature>
<evidence type="ECO:0000313" key="13">
    <source>
        <dbReference type="EMBL" id="MBK0398830.1"/>
    </source>
</evidence>
<feature type="binding site" evidence="9">
    <location>
        <position position="152"/>
    </location>
    <ligand>
        <name>Mn(2+)</name>
        <dbReference type="ChEBI" id="CHEBI:29035"/>
    </ligand>
</feature>
<feature type="domain" description="1-deoxy-D-xylulose 5-phosphate reductoisomerase N-terminal" evidence="10">
    <location>
        <begin position="8"/>
        <end position="134"/>
    </location>
</feature>
<keyword evidence="7 9" id="KW-0414">Isoprene biosynthesis</keyword>
<feature type="binding site" evidence="9">
    <location>
        <position position="201"/>
    </location>
    <ligand>
        <name>1-deoxy-D-xylulose 5-phosphate</name>
        <dbReference type="ChEBI" id="CHEBI:57792"/>
    </ligand>
</feature>
<dbReference type="InterPro" id="IPR036291">
    <property type="entry name" value="NAD(P)-bd_dom_sf"/>
</dbReference>
<dbReference type="Pfam" id="PF08436">
    <property type="entry name" value="DXP_redisom_C"/>
    <property type="match status" value="1"/>
</dbReference>
<feature type="binding site" evidence="9">
    <location>
        <position position="220"/>
    </location>
    <ligand>
        <name>1-deoxy-D-xylulose 5-phosphate</name>
        <dbReference type="ChEBI" id="CHEBI:57792"/>
    </ligand>
</feature>
<dbReference type="GO" id="GO:0030604">
    <property type="term" value="F:1-deoxy-D-xylulose-5-phosphate reductoisomerase activity"/>
    <property type="evidence" value="ECO:0007669"/>
    <property type="project" value="UniProtKB-UniRule"/>
</dbReference>
<feature type="binding site" evidence="9">
    <location>
        <position position="43"/>
    </location>
    <ligand>
        <name>NADPH</name>
        <dbReference type="ChEBI" id="CHEBI:57783"/>
    </ligand>
</feature>
<proteinExistence type="inferred from homology"/>